<dbReference type="RefSeq" id="WP_091364259.1">
    <property type="nucleotide sequence ID" value="NZ_FMXA01000009.1"/>
</dbReference>
<gene>
    <name evidence="2" type="ORF">SAMN02910343_00881</name>
</gene>
<accession>A0A1G5VTY5</accession>
<dbReference type="AlphaFoldDB" id="A0A1G5VTY5"/>
<dbReference type="InterPro" id="IPR043129">
    <property type="entry name" value="ATPase_NBD"/>
</dbReference>
<dbReference type="CDD" id="cd24032">
    <property type="entry name" value="ASKHA_NBD_TsaB"/>
    <property type="match status" value="1"/>
</dbReference>
<dbReference type="Pfam" id="PF00814">
    <property type="entry name" value="TsaD"/>
    <property type="match status" value="1"/>
</dbReference>
<dbReference type="Gene3D" id="3.30.420.40">
    <property type="match status" value="2"/>
</dbReference>
<sequence length="231" mass="25026">MLLAIDTSSLVLSCALAEKDRLISEWTVQRKLTHSEQLIPHLDNMMKDAGVSREEITAVACSLGPGSFTGLRIGLASIKMMACIWDVPLIGVDTLEALAWNMAGGEAYALPIMDAQRGNVYAALYSVHGSEVIKEEQETVISIDELTEKVSGLSVPVTALGEAADKYAGKLTEAGITLAPPAIRCCRAGSVAMAAWNKLEKGKTESPLTVTPNYIRRSEAEVQWELRHREK</sequence>
<dbReference type="NCBIfam" id="TIGR03725">
    <property type="entry name" value="T6A_YeaZ"/>
    <property type="match status" value="1"/>
</dbReference>
<dbReference type="InterPro" id="IPR000905">
    <property type="entry name" value="Gcp-like_dom"/>
</dbReference>
<dbReference type="GeneID" id="87755908"/>
<protein>
    <submittedName>
        <fullName evidence="2">tRNA threonylcarbamoyladenosine biosynthesis protein TsaB</fullName>
    </submittedName>
</protein>
<dbReference type="Proteomes" id="UP000199689">
    <property type="component" value="Unassembled WGS sequence"/>
</dbReference>
<dbReference type="STRING" id="209880.SAMN02910343_00881"/>
<dbReference type="GO" id="GO:0005829">
    <property type="term" value="C:cytosol"/>
    <property type="evidence" value="ECO:0007669"/>
    <property type="project" value="TreeGrafter"/>
</dbReference>
<dbReference type="GO" id="GO:0002949">
    <property type="term" value="P:tRNA threonylcarbamoyladenosine modification"/>
    <property type="evidence" value="ECO:0007669"/>
    <property type="project" value="InterPro"/>
</dbReference>
<organism evidence="2 3">
    <name type="scientific">Allisonella histaminiformans</name>
    <dbReference type="NCBI Taxonomy" id="209880"/>
    <lineage>
        <taxon>Bacteria</taxon>
        <taxon>Bacillati</taxon>
        <taxon>Bacillota</taxon>
        <taxon>Negativicutes</taxon>
        <taxon>Veillonellales</taxon>
        <taxon>Veillonellaceae</taxon>
        <taxon>Allisonella</taxon>
    </lineage>
</organism>
<reference evidence="2 3" key="1">
    <citation type="submission" date="2016-10" db="EMBL/GenBank/DDBJ databases">
        <authorList>
            <person name="de Groot N.N."/>
        </authorList>
    </citation>
    <scope>NUCLEOTIDE SEQUENCE [LARGE SCALE GENOMIC DNA]</scope>
    <source>
        <strain evidence="2 3">DSM 15230</strain>
    </source>
</reference>
<evidence type="ECO:0000313" key="3">
    <source>
        <dbReference type="Proteomes" id="UP000199689"/>
    </source>
</evidence>
<evidence type="ECO:0000313" key="2">
    <source>
        <dbReference type="EMBL" id="SDA49313.1"/>
    </source>
</evidence>
<dbReference type="OrthoDB" id="9784166at2"/>
<dbReference type="PANTHER" id="PTHR11735:SF11">
    <property type="entry name" value="TRNA THREONYLCARBAMOYLADENOSINE BIOSYNTHESIS PROTEIN TSAB"/>
    <property type="match status" value="1"/>
</dbReference>
<name>A0A1G5VTY5_9FIRM</name>
<feature type="domain" description="Gcp-like" evidence="1">
    <location>
        <begin position="33"/>
        <end position="224"/>
    </location>
</feature>
<dbReference type="InterPro" id="IPR022496">
    <property type="entry name" value="T6A_TsaB"/>
</dbReference>
<dbReference type="EMBL" id="FMXA01000009">
    <property type="protein sequence ID" value="SDA49313.1"/>
    <property type="molecule type" value="Genomic_DNA"/>
</dbReference>
<keyword evidence="3" id="KW-1185">Reference proteome</keyword>
<proteinExistence type="predicted"/>
<dbReference type="SUPFAM" id="SSF53067">
    <property type="entry name" value="Actin-like ATPase domain"/>
    <property type="match status" value="2"/>
</dbReference>
<evidence type="ECO:0000259" key="1">
    <source>
        <dbReference type="Pfam" id="PF00814"/>
    </source>
</evidence>
<dbReference type="PANTHER" id="PTHR11735">
    <property type="entry name" value="TRNA N6-ADENOSINE THREONYLCARBAMOYLTRANSFERASE"/>
    <property type="match status" value="1"/>
</dbReference>